<evidence type="ECO:0000313" key="4">
    <source>
        <dbReference type="Proteomes" id="UP000472263"/>
    </source>
</evidence>
<dbReference type="Pfam" id="PF00059">
    <property type="entry name" value="Lectin_C"/>
    <property type="match status" value="2"/>
</dbReference>
<dbReference type="Proteomes" id="UP000472263">
    <property type="component" value="Chromosome 8"/>
</dbReference>
<feature type="domain" description="C-type lectin" evidence="2">
    <location>
        <begin position="222"/>
        <end position="325"/>
    </location>
</feature>
<dbReference type="InParanoid" id="A0A667WM85"/>
<dbReference type="GeneTree" id="ENSGT01100000263473"/>
<dbReference type="Ensembl" id="ENSMMDT00005002969.1">
    <property type="protein sequence ID" value="ENSMMDP00005002912.1"/>
    <property type="gene ID" value="ENSMMDG00005001635.1"/>
</dbReference>
<dbReference type="InterPro" id="IPR016186">
    <property type="entry name" value="C-type_lectin-like/link_sf"/>
</dbReference>
<evidence type="ECO:0000313" key="3">
    <source>
        <dbReference type="Ensembl" id="ENSMMDP00005002912.1"/>
    </source>
</evidence>
<keyword evidence="4" id="KW-1185">Reference proteome</keyword>
<dbReference type="PROSITE" id="PS50041">
    <property type="entry name" value="C_TYPE_LECTIN_2"/>
    <property type="match status" value="3"/>
</dbReference>
<dbReference type="Gene3D" id="3.10.100.10">
    <property type="entry name" value="Mannose-Binding Protein A, subunit A"/>
    <property type="match status" value="4"/>
</dbReference>
<name>A0A667WM85_9TELE</name>
<dbReference type="PANTHER" id="PTHR45784">
    <property type="entry name" value="C-TYPE LECTIN DOMAIN FAMILY 20 MEMBER A-RELATED"/>
    <property type="match status" value="1"/>
</dbReference>
<reference evidence="3" key="1">
    <citation type="submission" date="2019-06" db="EMBL/GenBank/DDBJ databases">
        <authorList>
            <consortium name="Wellcome Sanger Institute Data Sharing"/>
        </authorList>
    </citation>
    <scope>NUCLEOTIDE SEQUENCE [LARGE SCALE GENOMIC DNA]</scope>
</reference>
<dbReference type="PROSITE" id="PS00615">
    <property type="entry name" value="C_TYPE_LECTIN_1"/>
    <property type="match status" value="1"/>
</dbReference>
<reference evidence="3" key="2">
    <citation type="submission" date="2025-08" db="UniProtKB">
        <authorList>
            <consortium name="Ensembl"/>
        </authorList>
    </citation>
    <scope>IDENTIFICATION</scope>
</reference>
<dbReference type="AlphaFoldDB" id="A0A667WM85"/>
<dbReference type="SMART" id="SM00034">
    <property type="entry name" value="CLECT"/>
    <property type="match status" value="2"/>
</dbReference>
<proteinExistence type="predicted"/>
<dbReference type="InterPro" id="IPR018378">
    <property type="entry name" value="C-type_lectin_CS"/>
</dbReference>
<sequence length="336" mass="38791">MAANDVGDVKESPMHQPLLSPDEPLVVVVLLCSSRWILVEEHKSWSEAQSYCRQSYTDLASIRNLAENEEIRGLISEASWIGLFRDAWKWSDGSTMSFSKWDNSQPSGGDDYHSWIGLFRDGWKWSDGSTMSFSKWDDNHPSGGYARCRSTICSSRWVFVHERKTWSEAQSYCRQSYTDLASIRNLTENEEIRGLISDTSWIGLFRDAWKWSDGSTMSFSKWDNSQSYCRQHYTDLATVTSEEDVTKLNDAVGSYRSWIGLYNDIHSWRWSLQNKSYYGEGEAEFRMWHSGEPNNYYSDEYCVAMNTGGTWGDWSCSDRFPFICYNGENKTTAVNS</sequence>
<dbReference type="InterPro" id="IPR016187">
    <property type="entry name" value="CTDL_fold"/>
</dbReference>
<protein>
    <recommendedName>
        <fullName evidence="2">C-type lectin domain-containing protein</fullName>
    </recommendedName>
</protein>
<keyword evidence="1" id="KW-1015">Disulfide bond</keyword>
<reference evidence="3" key="3">
    <citation type="submission" date="2025-09" db="UniProtKB">
        <authorList>
            <consortium name="Ensembl"/>
        </authorList>
    </citation>
    <scope>IDENTIFICATION</scope>
</reference>
<dbReference type="SUPFAM" id="SSF56436">
    <property type="entry name" value="C-type lectin-like"/>
    <property type="match status" value="4"/>
</dbReference>
<dbReference type="PANTHER" id="PTHR45784:SF3">
    <property type="entry name" value="C-TYPE LECTIN DOMAIN FAMILY 4 MEMBER K-LIKE-RELATED"/>
    <property type="match status" value="1"/>
</dbReference>
<evidence type="ECO:0000256" key="1">
    <source>
        <dbReference type="ARBA" id="ARBA00023157"/>
    </source>
</evidence>
<dbReference type="InterPro" id="IPR001304">
    <property type="entry name" value="C-type_lectin-like"/>
</dbReference>
<organism evidence="3 4">
    <name type="scientific">Myripristis murdjan</name>
    <name type="common">pinecone soldierfish</name>
    <dbReference type="NCBI Taxonomy" id="586833"/>
    <lineage>
        <taxon>Eukaryota</taxon>
        <taxon>Metazoa</taxon>
        <taxon>Chordata</taxon>
        <taxon>Craniata</taxon>
        <taxon>Vertebrata</taxon>
        <taxon>Euteleostomi</taxon>
        <taxon>Actinopterygii</taxon>
        <taxon>Neopterygii</taxon>
        <taxon>Teleostei</taxon>
        <taxon>Neoteleostei</taxon>
        <taxon>Acanthomorphata</taxon>
        <taxon>Holocentriformes</taxon>
        <taxon>Holocentridae</taxon>
        <taxon>Myripristis</taxon>
    </lineage>
</organism>
<feature type="domain" description="C-type lectin" evidence="2">
    <location>
        <begin position="36"/>
        <end position="127"/>
    </location>
</feature>
<accession>A0A667WM85</accession>
<evidence type="ECO:0000259" key="2">
    <source>
        <dbReference type="PROSITE" id="PS50041"/>
    </source>
</evidence>
<feature type="domain" description="C-type lectin" evidence="2">
    <location>
        <begin position="157"/>
        <end position="220"/>
    </location>
</feature>